<dbReference type="PANTHER" id="PTHR36115:SF10">
    <property type="entry name" value="RDD DOMAIN-CONTAINING PROTEIN"/>
    <property type="match status" value="1"/>
</dbReference>
<evidence type="ECO:0000256" key="1">
    <source>
        <dbReference type="ARBA" id="ARBA00004651"/>
    </source>
</evidence>
<comment type="subcellular location">
    <subcellularLocation>
        <location evidence="1">Cell membrane</location>
        <topology evidence="1">Multi-pass membrane protein</topology>
    </subcellularLocation>
</comment>
<evidence type="ECO:0000259" key="7">
    <source>
        <dbReference type="Pfam" id="PF06271"/>
    </source>
</evidence>
<dbReference type="KEGG" id="tact:SG35_025910"/>
<keyword evidence="9" id="KW-1185">Reference proteome</keyword>
<evidence type="ECO:0000256" key="4">
    <source>
        <dbReference type="ARBA" id="ARBA00022989"/>
    </source>
</evidence>
<reference evidence="8 9" key="1">
    <citation type="journal article" date="2015" name="Genome Announc.">
        <title>Draft Genome Sequences of Marine Isolates of Thalassomonas viridans and Thalassomonas actiniarum.</title>
        <authorList>
            <person name="Olonade I."/>
            <person name="van Zyl L.J."/>
            <person name="Trindade M."/>
        </authorList>
    </citation>
    <scope>NUCLEOTIDE SEQUENCE [LARGE SCALE GENOMIC DNA]</scope>
    <source>
        <strain evidence="8 9">A5K-106</strain>
    </source>
</reference>
<dbReference type="EMBL" id="CP059735">
    <property type="protein sequence ID" value="WDD98642.1"/>
    <property type="molecule type" value="Genomic_DNA"/>
</dbReference>
<gene>
    <name evidence="8" type="ORF">SG35_025910</name>
</gene>
<dbReference type="RefSeq" id="WP_044833064.1">
    <property type="nucleotide sequence ID" value="NZ_CP059735.1"/>
</dbReference>
<name>A0AAE9YSE5_9GAMM</name>
<evidence type="ECO:0000256" key="3">
    <source>
        <dbReference type="ARBA" id="ARBA00022692"/>
    </source>
</evidence>
<reference evidence="8 9" key="2">
    <citation type="journal article" date="2022" name="Mar. Drugs">
        <title>Bioassay-Guided Fractionation Leads to the Detection of Cholic Acid Generated by the Rare Thalassomonas sp.</title>
        <authorList>
            <person name="Pheiffer F."/>
            <person name="Schneider Y.K."/>
            <person name="Hansen E.H."/>
            <person name="Andersen J.H."/>
            <person name="Isaksson J."/>
            <person name="Busche T."/>
            <person name="R C."/>
            <person name="Kalinowski J."/>
            <person name="Zyl L.V."/>
            <person name="Trindade M."/>
        </authorList>
    </citation>
    <scope>NUCLEOTIDE SEQUENCE [LARGE SCALE GENOMIC DNA]</scope>
    <source>
        <strain evidence="8 9">A5K-106</strain>
    </source>
</reference>
<dbReference type="PANTHER" id="PTHR36115">
    <property type="entry name" value="PROLINE-RICH ANTIGEN HOMOLOG-RELATED"/>
    <property type="match status" value="1"/>
</dbReference>
<proteinExistence type="predicted"/>
<dbReference type="InterPro" id="IPR010432">
    <property type="entry name" value="RDD"/>
</dbReference>
<evidence type="ECO:0000256" key="5">
    <source>
        <dbReference type="ARBA" id="ARBA00023136"/>
    </source>
</evidence>
<dbReference type="GO" id="GO:0005886">
    <property type="term" value="C:plasma membrane"/>
    <property type="evidence" value="ECO:0007669"/>
    <property type="project" value="UniProtKB-SubCell"/>
</dbReference>
<dbReference type="Proteomes" id="UP000032568">
    <property type="component" value="Chromosome"/>
</dbReference>
<dbReference type="AlphaFoldDB" id="A0AAE9YSE5"/>
<keyword evidence="2" id="KW-1003">Cell membrane</keyword>
<keyword evidence="5 6" id="KW-0472">Membrane</keyword>
<keyword evidence="3 6" id="KW-0812">Transmembrane</keyword>
<dbReference type="InterPro" id="IPR051791">
    <property type="entry name" value="Pra-immunoreactive"/>
</dbReference>
<evidence type="ECO:0000256" key="2">
    <source>
        <dbReference type="ARBA" id="ARBA00022475"/>
    </source>
</evidence>
<feature type="transmembrane region" description="Helical" evidence="6">
    <location>
        <begin position="75"/>
        <end position="98"/>
    </location>
</feature>
<protein>
    <submittedName>
        <fullName evidence="8">RDD family protein</fullName>
    </submittedName>
</protein>
<accession>A0AAE9YSE5</accession>
<keyword evidence="4 6" id="KW-1133">Transmembrane helix</keyword>
<evidence type="ECO:0000313" key="9">
    <source>
        <dbReference type="Proteomes" id="UP000032568"/>
    </source>
</evidence>
<feature type="transmembrane region" description="Helical" evidence="6">
    <location>
        <begin position="29"/>
        <end position="55"/>
    </location>
</feature>
<sequence>MTDTTQDSIQNATLETFPRAGFMRRFGGWVYDVLLSIAVYMTAGAISFLIFGLLVNYGILSMRGHDHLIDLQQSSIIYSVLIYGWNLGWVAFFFVWFWSKSGQTLGMKAWRLRVQNRDGSLISKRTAIKRLLPTLLGLGNIWVLLDGKNKLSLQDKLTDTEVVTLSKEANRGRL</sequence>
<feature type="domain" description="RDD" evidence="7">
    <location>
        <begin position="19"/>
        <end position="158"/>
    </location>
</feature>
<evidence type="ECO:0000313" key="8">
    <source>
        <dbReference type="EMBL" id="WDD98642.1"/>
    </source>
</evidence>
<evidence type="ECO:0000256" key="6">
    <source>
        <dbReference type="SAM" id="Phobius"/>
    </source>
</evidence>
<dbReference type="Pfam" id="PF06271">
    <property type="entry name" value="RDD"/>
    <property type="match status" value="1"/>
</dbReference>
<organism evidence="8 9">
    <name type="scientific">Thalassomonas actiniarum</name>
    <dbReference type="NCBI Taxonomy" id="485447"/>
    <lineage>
        <taxon>Bacteria</taxon>
        <taxon>Pseudomonadati</taxon>
        <taxon>Pseudomonadota</taxon>
        <taxon>Gammaproteobacteria</taxon>
        <taxon>Alteromonadales</taxon>
        <taxon>Colwelliaceae</taxon>
        <taxon>Thalassomonas</taxon>
    </lineage>
</organism>